<evidence type="ECO:0000313" key="1">
    <source>
        <dbReference type="EMBL" id="KAF9581485.1"/>
    </source>
</evidence>
<organism evidence="1 2">
    <name type="scientific">Lunasporangiospora selenospora</name>
    <dbReference type="NCBI Taxonomy" id="979761"/>
    <lineage>
        <taxon>Eukaryota</taxon>
        <taxon>Fungi</taxon>
        <taxon>Fungi incertae sedis</taxon>
        <taxon>Mucoromycota</taxon>
        <taxon>Mortierellomycotina</taxon>
        <taxon>Mortierellomycetes</taxon>
        <taxon>Mortierellales</taxon>
        <taxon>Mortierellaceae</taxon>
        <taxon>Lunasporangiospora</taxon>
    </lineage>
</organism>
<proteinExistence type="predicted"/>
<keyword evidence="2" id="KW-1185">Reference proteome</keyword>
<accession>A0A9P6KE81</accession>
<name>A0A9P6KE81_9FUNG</name>
<gene>
    <name evidence="1" type="ORF">BGW38_001473</name>
</gene>
<sequence>MLVKDAIIAEMTEAKAQGSSPLKVTQAALMKDPQKQIEQIDMDMVKADTDYAVVAYNTFTKNHPELCISFLDTPQNFWKEKQGDRALGHMPSYLCIEATSTESDCL</sequence>
<dbReference type="OrthoDB" id="2365012at2759"/>
<comment type="caution">
    <text evidence="1">The sequence shown here is derived from an EMBL/GenBank/DDBJ whole genome shotgun (WGS) entry which is preliminary data.</text>
</comment>
<dbReference type="EMBL" id="JAABOA010001468">
    <property type="protein sequence ID" value="KAF9581485.1"/>
    <property type="molecule type" value="Genomic_DNA"/>
</dbReference>
<dbReference type="AlphaFoldDB" id="A0A9P6KE81"/>
<evidence type="ECO:0000313" key="2">
    <source>
        <dbReference type="Proteomes" id="UP000780801"/>
    </source>
</evidence>
<reference evidence="1" key="1">
    <citation type="journal article" date="2020" name="Fungal Divers.">
        <title>Resolving the Mortierellaceae phylogeny through synthesis of multi-gene phylogenetics and phylogenomics.</title>
        <authorList>
            <person name="Vandepol N."/>
            <person name="Liber J."/>
            <person name="Desiro A."/>
            <person name="Na H."/>
            <person name="Kennedy M."/>
            <person name="Barry K."/>
            <person name="Grigoriev I.V."/>
            <person name="Miller A.N."/>
            <person name="O'Donnell K."/>
            <person name="Stajich J.E."/>
            <person name="Bonito G."/>
        </authorList>
    </citation>
    <scope>NUCLEOTIDE SEQUENCE</scope>
    <source>
        <strain evidence="1">KOD1015</strain>
    </source>
</reference>
<dbReference type="Proteomes" id="UP000780801">
    <property type="component" value="Unassembled WGS sequence"/>
</dbReference>
<feature type="non-terminal residue" evidence="1">
    <location>
        <position position="106"/>
    </location>
</feature>
<protein>
    <submittedName>
        <fullName evidence="1">Uncharacterized protein</fullName>
    </submittedName>
</protein>